<dbReference type="RefSeq" id="WP_359989596.1">
    <property type="nucleotide sequence ID" value="NZ_JBEZLS010000042.1"/>
</dbReference>
<dbReference type="Pfam" id="PF00501">
    <property type="entry name" value="AMP-binding"/>
    <property type="match status" value="1"/>
</dbReference>
<dbReference type="PANTHER" id="PTHR43272">
    <property type="entry name" value="LONG-CHAIN-FATTY-ACID--COA LIGASE"/>
    <property type="match status" value="1"/>
</dbReference>
<dbReference type="Proteomes" id="UP001551582">
    <property type="component" value="Unassembled WGS sequence"/>
</dbReference>
<evidence type="ECO:0000256" key="2">
    <source>
        <dbReference type="ARBA" id="ARBA00022840"/>
    </source>
</evidence>
<protein>
    <submittedName>
        <fullName evidence="5">AMP-binding protein</fullName>
    </submittedName>
</protein>
<evidence type="ECO:0000313" key="5">
    <source>
        <dbReference type="EMBL" id="MEU9356091.1"/>
    </source>
</evidence>
<dbReference type="SUPFAM" id="SSF56801">
    <property type="entry name" value="Acetyl-CoA synthetase-like"/>
    <property type="match status" value="1"/>
</dbReference>
<accession>A0ABV3EGG9</accession>
<name>A0ABV3EGG9_9ACTN</name>
<organism evidence="5 6">
    <name type="scientific">Streptomyces griseoloalbus</name>
    <dbReference type="NCBI Taxonomy" id="67303"/>
    <lineage>
        <taxon>Bacteria</taxon>
        <taxon>Bacillati</taxon>
        <taxon>Actinomycetota</taxon>
        <taxon>Actinomycetes</taxon>
        <taxon>Kitasatosporales</taxon>
        <taxon>Streptomycetaceae</taxon>
        <taxon>Streptomyces</taxon>
    </lineage>
</organism>
<feature type="region of interest" description="Disordered" evidence="3">
    <location>
        <begin position="1"/>
        <end position="22"/>
    </location>
</feature>
<dbReference type="Gene3D" id="3.40.50.12780">
    <property type="entry name" value="N-terminal domain of ligase-like"/>
    <property type="match status" value="1"/>
</dbReference>
<keyword evidence="1" id="KW-0547">Nucleotide-binding</keyword>
<evidence type="ECO:0000259" key="4">
    <source>
        <dbReference type="Pfam" id="PF00501"/>
    </source>
</evidence>
<dbReference type="EMBL" id="JBEZLS010000042">
    <property type="protein sequence ID" value="MEU9356091.1"/>
    <property type="molecule type" value="Genomic_DNA"/>
</dbReference>
<dbReference type="PANTHER" id="PTHR43272:SF33">
    <property type="entry name" value="AMP-BINDING DOMAIN-CONTAINING PROTEIN-RELATED"/>
    <property type="match status" value="1"/>
</dbReference>
<comment type="caution">
    <text evidence="5">The sequence shown here is derived from an EMBL/GenBank/DDBJ whole genome shotgun (WGS) entry which is preliminary data.</text>
</comment>
<dbReference type="InterPro" id="IPR020845">
    <property type="entry name" value="AMP-binding_CS"/>
</dbReference>
<dbReference type="InterPro" id="IPR000873">
    <property type="entry name" value="AMP-dep_synth/lig_dom"/>
</dbReference>
<evidence type="ECO:0000256" key="3">
    <source>
        <dbReference type="SAM" id="MobiDB-lite"/>
    </source>
</evidence>
<reference evidence="5 6" key="1">
    <citation type="submission" date="2024-06" db="EMBL/GenBank/DDBJ databases">
        <title>The Natural Products Discovery Center: Release of the First 8490 Sequenced Strains for Exploring Actinobacteria Biosynthetic Diversity.</title>
        <authorList>
            <person name="Kalkreuter E."/>
            <person name="Kautsar S.A."/>
            <person name="Yang D."/>
            <person name="Bader C.D."/>
            <person name="Teijaro C.N."/>
            <person name="Fluegel L."/>
            <person name="Davis C.M."/>
            <person name="Simpson J.R."/>
            <person name="Lauterbach L."/>
            <person name="Steele A.D."/>
            <person name="Gui C."/>
            <person name="Meng S."/>
            <person name="Li G."/>
            <person name="Viehrig K."/>
            <person name="Ye F."/>
            <person name="Su P."/>
            <person name="Kiefer A.F."/>
            <person name="Nichols A."/>
            <person name="Cepeda A.J."/>
            <person name="Yan W."/>
            <person name="Fan B."/>
            <person name="Jiang Y."/>
            <person name="Adhikari A."/>
            <person name="Zheng C.-J."/>
            <person name="Schuster L."/>
            <person name="Cowan T.M."/>
            <person name="Smanski M.J."/>
            <person name="Chevrette M.G."/>
            <person name="De Carvalho L.P.S."/>
            <person name="Shen B."/>
        </authorList>
    </citation>
    <scope>NUCLEOTIDE SEQUENCE [LARGE SCALE GENOMIC DNA]</scope>
    <source>
        <strain evidence="5 6">NPDC048274</strain>
    </source>
</reference>
<dbReference type="PROSITE" id="PS00455">
    <property type="entry name" value="AMP_BINDING"/>
    <property type="match status" value="1"/>
</dbReference>
<keyword evidence="6" id="KW-1185">Reference proteome</keyword>
<dbReference type="InterPro" id="IPR042099">
    <property type="entry name" value="ANL_N_sf"/>
</dbReference>
<evidence type="ECO:0000313" key="6">
    <source>
        <dbReference type="Proteomes" id="UP001551582"/>
    </source>
</evidence>
<dbReference type="CDD" id="cd05907">
    <property type="entry name" value="VL_LC_FACS_like"/>
    <property type="match status" value="1"/>
</dbReference>
<dbReference type="Pfam" id="PF23562">
    <property type="entry name" value="AMP-binding_C_3"/>
    <property type="match status" value="1"/>
</dbReference>
<gene>
    <name evidence="5" type="ORF">AB0D65_35095</name>
</gene>
<feature type="domain" description="AMP-dependent synthetase/ligase" evidence="4">
    <location>
        <begin position="56"/>
        <end position="464"/>
    </location>
</feature>
<sequence>MGVRKDLERAKRRTDLAGRTRAETVRDERGVVREARTAALAPRQTTGTTADIPYTNAAEAPDAVVLRREEHGTWRPVTAAAFAREVTAVAKGLIAAGLEPGDRVAVMSRTRYEWTVLDFAIWSAGGRTVPVYPTSSAEQVEWIVRDSGARYVVTETPENTATVTTGTAVHPSSPRVWELEADALADLTALGEGVQDEEVTKRRAALTPDTVATVCYTSGTTGRPKGCVLTHANLHAEAANTVELLHPVFKEVTDQVASTLLFLPLAHILGRTIQIACLLARIEIGHCPSIKPDELRPALKAFRPTFLVGVPYLFEKIHDTGRATAEKIGRGASFERAHRIAVRFAEAHLNRFLGRGKGPGPGLYAAWALYDLLVYRRVRKELGGRLRYAISGGSPLERDLNLFFYASGIMVYEGYGLTETTAAATIVPPLSPRPGTVGLPVPGTAVRIADDGEVRVKGGIVFGAYWNNPAATDEVLDDGWFTTGDLGSLDEDGYLTITGRKKDILVTSGGKNVSPAVLEDRLRSRPPVGQCLVVGDNRPFVGALITLDPETVAHWLSVRKLPADTPMSEVVRDPRMRADVQRAVDYANEAVSRAESIRAFTLIEGEFTEENGLLTPSLKVKRRAAQEAYAQEITELYS</sequence>
<proteinExistence type="predicted"/>
<evidence type="ECO:0000256" key="1">
    <source>
        <dbReference type="ARBA" id="ARBA00022741"/>
    </source>
</evidence>
<keyword evidence="2" id="KW-0067">ATP-binding</keyword>